<dbReference type="Proteomes" id="UP001634394">
    <property type="component" value="Unassembled WGS sequence"/>
</dbReference>
<accession>A0ABD3XHG0</accession>
<organism evidence="3 4">
    <name type="scientific">Sinanodonta woodiana</name>
    <name type="common">Chinese pond mussel</name>
    <name type="synonym">Anodonta woodiana</name>
    <dbReference type="NCBI Taxonomy" id="1069815"/>
    <lineage>
        <taxon>Eukaryota</taxon>
        <taxon>Metazoa</taxon>
        <taxon>Spiralia</taxon>
        <taxon>Lophotrochozoa</taxon>
        <taxon>Mollusca</taxon>
        <taxon>Bivalvia</taxon>
        <taxon>Autobranchia</taxon>
        <taxon>Heteroconchia</taxon>
        <taxon>Palaeoheterodonta</taxon>
        <taxon>Unionida</taxon>
        <taxon>Unionoidea</taxon>
        <taxon>Unionidae</taxon>
        <taxon>Unioninae</taxon>
        <taxon>Sinanodonta</taxon>
    </lineage>
</organism>
<feature type="domain" description="CARD" evidence="2">
    <location>
        <begin position="450"/>
        <end position="497"/>
    </location>
</feature>
<dbReference type="InterPro" id="IPR011029">
    <property type="entry name" value="DEATH-like_dom_sf"/>
</dbReference>
<gene>
    <name evidence="3" type="ORF">ACJMK2_024562</name>
</gene>
<proteinExistence type="predicted"/>
<dbReference type="PROSITE" id="PS50209">
    <property type="entry name" value="CARD"/>
    <property type="match status" value="1"/>
</dbReference>
<dbReference type="Gene3D" id="2.60.120.920">
    <property type="match status" value="1"/>
</dbReference>
<protein>
    <recommendedName>
        <fullName evidence="2">CARD domain-containing protein</fullName>
    </recommendedName>
</protein>
<evidence type="ECO:0000313" key="3">
    <source>
        <dbReference type="EMBL" id="KAL3884423.1"/>
    </source>
</evidence>
<dbReference type="InterPro" id="IPR001315">
    <property type="entry name" value="CARD"/>
</dbReference>
<feature type="region of interest" description="Disordered" evidence="1">
    <location>
        <begin position="383"/>
        <end position="402"/>
    </location>
</feature>
<keyword evidence="4" id="KW-1185">Reference proteome</keyword>
<dbReference type="CDD" id="cd01671">
    <property type="entry name" value="CARD"/>
    <property type="match status" value="1"/>
</dbReference>
<evidence type="ECO:0000313" key="4">
    <source>
        <dbReference type="Proteomes" id="UP001634394"/>
    </source>
</evidence>
<dbReference type="InterPro" id="IPR043136">
    <property type="entry name" value="B30.2/SPRY_sf"/>
</dbReference>
<dbReference type="Gene3D" id="1.10.533.10">
    <property type="entry name" value="Death Domain, Fas"/>
    <property type="match status" value="1"/>
</dbReference>
<name>A0ABD3XHG0_SINWO</name>
<comment type="caution">
    <text evidence="3">The sequence shown here is derived from an EMBL/GenBank/DDBJ whole genome shotgun (WGS) entry which is preliminary data.</text>
</comment>
<evidence type="ECO:0000256" key="1">
    <source>
        <dbReference type="SAM" id="MobiDB-lite"/>
    </source>
</evidence>
<sequence>MEYSTVTLSSFHKIKGDNILTTEDIATWNPVANGAITFSKEPLRSGVPVIFEIEGTGHISLGIIHINPQNLKDRPLYKLQDIPEYIAINEIKVNKQKCSIKSTLEPDKERVVTNFNGKIFTQTIRPVSDVWLTVYIKFGQVTLRLRSEAAVSYAPILSELLGTNLEFCANGKNEVRTISSNPAAICFLSKPLDIGQKISFFCEPLKDGRGEPARQFYLKIKIINKEPKQLQQQYPYMFTTAATKRSEPNWVCSVNMEMKECNGKLSIERSVDSITFSNAMNERTRESKYTDHSSELWVALELYRVSVRQIVFCTFRINIVSDDAEYVTPNDAMNYVSPDNAVDYLTPDNSVDYLTPDNSVDYLTPDNAVDYLTPALVGKLKLDEQNKPKDTLSPPKPHRGKGLSMPSYAIVYGNNSEEGANCKPLSEYPSKSAEDTVRFEASFNGYFAELVSDLSAPELCDHLLSLQLMTAGEYDTITRRNTSYNQNRELLRLLCKRPITKLQFEAALKQTGNGHLVPKFFSGKPQ</sequence>
<dbReference type="AlphaFoldDB" id="A0ABD3XHG0"/>
<reference evidence="3 4" key="1">
    <citation type="submission" date="2024-11" db="EMBL/GenBank/DDBJ databases">
        <title>Chromosome-level genome assembly of the freshwater bivalve Anodonta woodiana.</title>
        <authorList>
            <person name="Chen X."/>
        </authorList>
    </citation>
    <scope>NUCLEOTIDE SEQUENCE [LARGE SCALE GENOMIC DNA]</scope>
    <source>
        <strain evidence="3">MN2024</strain>
        <tissue evidence="3">Gills</tissue>
    </source>
</reference>
<dbReference type="SUPFAM" id="SSF47986">
    <property type="entry name" value="DEATH domain"/>
    <property type="match status" value="1"/>
</dbReference>
<evidence type="ECO:0000259" key="2">
    <source>
        <dbReference type="PROSITE" id="PS50209"/>
    </source>
</evidence>
<dbReference type="EMBL" id="JBJQND010000002">
    <property type="protein sequence ID" value="KAL3884423.1"/>
    <property type="molecule type" value="Genomic_DNA"/>
</dbReference>